<dbReference type="Proteomes" id="UP000193420">
    <property type="component" value="Unassembled WGS sequence"/>
</dbReference>
<proteinExistence type="predicted"/>
<gene>
    <name evidence="1" type="ORF">SAMN03080602_02928</name>
</gene>
<accession>A0A1X7KHT2</accession>
<dbReference type="RefSeq" id="WP_139827247.1">
    <property type="nucleotide sequence ID" value="NZ_FXAO01000006.1"/>
</dbReference>
<dbReference type="Gene3D" id="3.40.50.1820">
    <property type="entry name" value="alpha/beta hydrolase"/>
    <property type="match status" value="1"/>
</dbReference>
<sequence>MKTFALLIIMWIMGIWQLHCQYYDVSIKPVKQDLYISAKYRIWIPEPVRKIRGIIIRQHGCGINAKDNGLNHANDLQWQALAKKYNMALLGTELIGKEACSEWFNIEGGSGKALLKALKKLAKISNHSELEEVPWALWGHSGGAYWCTDILFEYPEKVLCAIPRSGGLAFTKLWNPLVKQVPVLWMAGENDLVDGFDYVREMTKKSFYSYRRYGAIWSIAIDPKADHGNRKGRSFAIRWMDAVLSMRLSNNGNNPIQLDSHGHWLGNLETNEIKTALEVKNELSDWGWLPNEDIAKNWQEFVQTGWVSDSTPPPIPLQLKIERSEGRCILSWKSEIDIESGIKQFNIYRDNELMGIVHGQEHNFHDAPEPVDIKFEFIHDLENKDGQITIESENFQGIKGFRSQGVYDQHN</sequence>
<evidence type="ECO:0000313" key="1">
    <source>
        <dbReference type="EMBL" id="SMG40934.1"/>
    </source>
</evidence>
<dbReference type="EMBL" id="FXAO01000006">
    <property type="protein sequence ID" value="SMG40934.1"/>
    <property type="molecule type" value="Genomic_DNA"/>
</dbReference>
<organism evidence="1 2">
    <name type="scientific">Arenibacter troitsensis</name>
    <dbReference type="NCBI Taxonomy" id="188872"/>
    <lineage>
        <taxon>Bacteria</taxon>
        <taxon>Pseudomonadati</taxon>
        <taxon>Bacteroidota</taxon>
        <taxon>Flavobacteriia</taxon>
        <taxon>Flavobacteriales</taxon>
        <taxon>Flavobacteriaceae</taxon>
        <taxon>Arenibacter</taxon>
    </lineage>
</organism>
<evidence type="ECO:0000313" key="2">
    <source>
        <dbReference type="Proteomes" id="UP000193420"/>
    </source>
</evidence>
<dbReference type="STRING" id="188872.SAMN03080602_02928"/>
<name>A0A1X7KHT2_9FLAO</name>
<dbReference type="InterPro" id="IPR029058">
    <property type="entry name" value="AB_hydrolase_fold"/>
</dbReference>
<reference evidence="2" key="1">
    <citation type="submission" date="2017-04" db="EMBL/GenBank/DDBJ databases">
        <authorList>
            <person name="Varghese N."/>
            <person name="Submissions S."/>
        </authorList>
    </citation>
    <scope>NUCLEOTIDE SEQUENCE [LARGE SCALE GENOMIC DNA]</scope>
    <source>
        <strain evidence="2">DSM 19835</strain>
    </source>
</reference>
<keyword evidence="2" id="KW-1185">Reference proteome</keyword>
<dbReference type="AlphaFoldDB" id="A0A1X7KHT2"/>
<dbReference type="SUPFAM" id="SSF53474">
    <property type="entry name" value="alpha/beta-Hydrolases"/>
    <property type="match status" value="1"/>
</dbReference>
<protein>
    <submittedName>
        <fullName evidence="1">Uncharacterized protein</fullName>
    </submittedName>
</protein>
<dbReference type="OrthoDB" id="994689at2"/>